<protein>
    <submittedName>
        <fullName evidence="9">Carbohydrate ABC transporter permease</fullName>
    </submittedName>
</protein>
<keyword evidence="3" id="KW-1003">Cell membrane</keyword>
<dbReference type="Proteomes" id="UP000886884">
    <property type="component" value="Unassembled WGS sequence"/>
</dbReference>
<keyword evidence="5 7" id="KW-1133">Transmembrane helix</keyword>
<dbReference type="PANTHER" id="PTHR43744">
    <property type="entry name" value="ABC TRANSPORTER PERMEASE PROTEIN MG189-RELATED-RELATED"/>
    <property type="match status" value="1"/>
</dbReference>
<dbReference type="CDD" id="cd06261">
    <property type="entry name" value="TM_PBP2"/>
    <property type="match status" value="1"/>
</dbReference>
<evidence type="ECO:0000256" key="2">
    <source>
        <dbReference type="ARBA" id="ARBA00022448"/>
    </source>
</evidence>
<dbReference type="GO" id="GO:0005886">
    <property type="term" value="C:plasma membrane"/>
    <property type="evidence" value="ECO:0007669"/>
    <property type="project" value="UniProtKB-SubCell"/>
</dbReference>
<dbReference type="Gene3D" id="1.10.3720.10">
    <property type="entry name" value="MetI-like"/>
    <property type="match status" value="1"/>
</dbReference>
<proteinExistence type="predicted"/>
<evidence type="ECO:0000256" key="6">
    <source>
        <dbReference type="ARBA" id="ARBA00023136"/>
    </source>
</evidence>
<feature type="transmembrane region" description="Helical" evidence="7">
    <location>
        <begin position="143"/>
        <end position="160"/>
    </location>
</feature>
<reference evidence="9" key="2">
    <citation type="journal article" date="2021" name="PeerJ">
        <title>Extensive microbial diversity within the chicken gut microbiome revealed by metagenomics and culture.</title>
        <authorList>
            <person name="Gilroy R."/>
            <person name="Ravi A."/>
            <person name="Getino M."/>
            <person name="Pursley I."/>
            <person name="Horton D.L."/>
            <person name="Alikhan N.F."/>
            <person name="Baker D."/>
            <person name="Gharbi K."/>
            <person name="Hall N."/>
            <person name="Watson M."/>
            <person name="Adriaenssens E.M."/>
            <person name="Foster-Nyarko E."/>
            <person name="Jarju S."/>
            <person name="Secka A."/>
            <person name="Antonio M."/>
            <person name="Oren A."/>
            <person name="Chaudhuri R.R."/>
            <person name="La Ragione R."/>
            <person name="Hildebrand F."/>
            <person name="Pallen M.J."/>
        </authorList>
    </citation>
    <scope>NUCLEOTIDE SEQUENCE</scope>
    <source>
        <strain evidence="9">CHK183-6373</strain>
    </source>
</reference>
<keyword evidence="4 7" id="KW-0812">Transmembrane</keyword>
<feature type="transmembrane region" description="Helical" evidence="7">
    <location>
        <begin position="186"/>
        <end position="208"/>
    </location>
</feature>
<name>A0A9D1TB89_9FIRM</name>
<evidence type="ECO:0000256" key="4">
    <source>
        <dbReference type="ARBA" id="ARBA00022692"/>
    </source>
</evidence>
<feature type="transmembrane region" description="Helical" evidence="7">
    <location>
        <begin position="264"/>
        <end position="281"/>
    </location>
</feature>
<keyword evidence="2" id="KW-0813">Transport</keyword>
<feature type="transmembrane region" description="Helical" evidence="7">
    <location>
        <begin position="75"/>
        <end position="99"/>
    </location>
</feature>
<dbReference type="EMBL" id="DVOT01000007">
    <property type="protein sequence ID" value="HIV26396.1"/>
    <property type="molecule type" value="Genomic_DNA"/>
</dbReference>
<comment type="subcellular location">
    <subcellularLocation>
        <location evidence="1">Cell membrane</location>
        <topology evidence="1">Multi-pass membrane protein</topology>
    </subcellularLocation>
</comment>
<dbReference type="GO" id="GO:0055085">
    <property type="term" value="P:transmembrane transport"/>
    <property type="evidence" value="ECO:0007669"/>
    <property type="project" value="InterPro"/>
</dbReference>
<dbReference type="PROSITE" id="PS51257">
    <property type="entry name" value="PROKAR_LIPOPROTEIN"/>
    <property type="match status" value="1"/>
</dbReference>
<dbReference type="AlphaFoldDB" id="A0A9D1TB89"/>
<feature type="transmembrane region" description="Helical" evidence="7">
    <location>
        <begin position="111"/>
        <end position="131"/>
    </location>
</feature>
<sequence>MRRQNNRGYRIFNRLSCVLVGLFSLACLLPFLLLLIGSFTDNDLVVRNGYTFFPQKWSVDSYIYLFRNPTGLLNAYQVTIVTTLATTAGGLFLTAMTGYALSRQDFRSRNVFSFLFYFTQLFGGGLIPWYMVITQYLGMLDSLWALIVPSLLSSYNILLMRNFIKQCVPGEVVESARIDGAGDLRIFLRIVLQLSTPALATIGLFIALGKWNDWYSSMLFIKTESRHTLQYYLYRMVNMANAIRNMAQAGVSVDVRLPSETLKMAMAIVATGPVVLVYPFVQRYFVKGLSIGAVKG</sequence>
<reference evidence="9" key="1">
    <citation type="submission" date="2020-10" db="EMBL/GenBank/DDBJ databases">
        <authorList>
            <person name="Gilroy R."/>
        </authorList>
    </citation>
    <scope>NUCLEOTIDE SEQUENCE</scope>
    <source>
        <strain evidence="9">CHK183-6373</strain>
    </source>
</reference>
<evidence type="ECO:0000256" key="1">
    <source>
        <dbReference type="ARBA" id="ARBA00004651"/>
    </source>
</evidence>
<comment type="caution">
    <text evidence="9">The sequence shown here is derived from an EMBL/GenBank/DDBJ whole genome shotgun (WGS) entry which is preliminary data.</text>
</comment>
<evidence type="ECO:0000313" key="9">
    <source>
        <dbReference type="EMBL" id="HIV26396.1"/>
    </source>
</evidence>
<feature type="transmembrane region" description="Helical" evidence="7">
    <location>
        <begin position="12"/>
        <end position="36"/>
    </location>
</feature>
<feature type="domain" description="ABC transmembrane type-1" evidence="8">
    <location>
        <begin position="76"/>
        <end position="281"/>
    </location>
</feature>
<dbReference type="InterPro" id="IPR035906">
    <property type="entry name" value="MetI-like_sf"/>
</dbReference>
<evidence type="ECO:0000256" key="5">
    <source>
        <dbReference type="ARBA" id="ARBA00022989"/>
    </source>
</evidence>
<organism evidence="9 10">
    <name type="scientific">Candidatus Ornithocaccomicrobium faecavium</name>
    <dbReference type="NCBI Taxonomy" id="2840890"/>
    <lineage>
        <taxon>Bacteria</taxon>
        <taxon>Bacillati</taxon>
        <taxon>Bacillota</taxon>
        <taxon>Clostridia</taxon>
        <taxon>Candidatus Ornithocaccomicrobium</taxon>
    </lineage>
</organism>
<accession>A0A9D1TB89</accession>
<dbReference type="PANTHER" id="PTHR43744:SF9">
    <property type="entry name" value="POLYGALACTURONAN_RHAMNOGALACTURONAN TRANSPORT SYSTEM PERMEASE PROTEIN YTCP"/>
    <property type="match status" value="1"/>
</dbReference>
<evidence type="ECO:0000259" key="8">
    <source>
        <dbReference type="PROSITE" id="PS50928"/>
    </source>
</evidence>
<evidence type="ECO:0000256" key="7">
    <source>
        <dbReference type="SAM" id="Phobius"/>
    </source>
</evidence>
<dbReference type="PROSITE" id="PS50928">
    <property type="entry name" value="ABC_TM1"/>
    <property type="match status" value="1"/>
</dbReference>
<evidence type="ECO:0000313" key="10">
    <source>
        <dbReference type="Proteomes" id="UP000886884"/>
    </source>
</evidence>
<dbReference type="SUPFAM" id="SSF161098">
    <property type="entry name" value="MetI-like"/>
    <property type="match status" value="1"/>
</dbReference>
<dbReference type="InterPro" id="IPR000515">
    <property type="entry name" value="MetI-like"/>
</dbReference>
<keyword evidence="6 7" id="KW-0472">Membrane</keyword>
<evidence type="ECO:0000256" key="3">
    <source>
        <dbReference type="ARBA" id="ARBA00022475"/>
    </source>
</evidence>
<gene>
    <name evidence="9" type="ORF">IAA64_00375</name>
</gene>